<dbReference type="CDD" id="cd17040">
    <property type="entry name" value="Ubl_MoaD_like"/>
    <property type="match status" value="1"/>
</dbReference>
<dbReference type="Proteomes" id="UP000001937">
    <property type="component" value="Chromosome"/>
</dbReference>
<dbReference type="SUPFAM" id="SSF54285">
    <property type="entry name" value="MoaD/ThiS"/>
    <property type="match status" value="1"/>
</dbReference>
<evidence type="ECO:0000313" key="1">
    <source>
        <dbReference type="EMBL" id="ABD09831.1"/>
    </source>
</evidence>
<dbReference type="Gene3D" id="3.10.20.30">
    <property type="match status" value="1"/>
</dbReference>
<dbReference type="STRING" id="106370.Francci3_0445"/>
<dbReference type="InterPro" id="IPR003749">
    <property type="entry name" value="ThiS/MoaD-like"/>
</dbReference>
<organism evidence="1 2">
    <name type="scientific">Frankia casuarinae (strain DSM 45818 / CECT 9043 / HFP020203 / CcI3)</name>
    <dbReference type="NCBI Taxonomy" id="106370"/>
    <lineage>
        <taxon>Bacteria</taxon>
        <taxon>Bacillati</taxon>
        <taxon>Actinomycetota</taxon>
        <taxon>Actinomycetes</taxon>
        <taxon>Frankiales</taxon>
        <taxon>Frankiaceae</taxon>
        <taxon>Frankia</taxon>
    </lineage>
</organism>
<name>Q2JFW1_FRACC</name>
<accession>Q2JFW1</accession>
<dbReference type="InterPro" id="IPR016155">
    <property type="entry name" value="Mopterin_synth/thiamin_S_b"/>
</dbReference>
<protein>
    <submittedName>
        <fullName evidence="1">Thiamine S</fullName>
    </submittedName>
</protein>
<dbReference type="Pfam" id="PF02597">
    <property type="entry name" value="ThiS"/>
    <property type="match status" value="1"/>
</dbReference>
<dbReference type="HOGENOM" id="CLU_114601_2_1_11"/>
<reference evidence="1 2" key="1">
    <citation type="journal article" date="2007" name="Genome Res.">
        <title>Genome characteristics of facultatively symbiotic Frankia sp. strains reflect host range and host plant biogeography.</title>
        <authorList>
            <person name="Normand P."/>
            <person name="Lapierre P."/>
            <person name="Tisa L.S."/>
            <person name="Gogarten J.P."/>
            <person name="Alloisio N."/>
            <person name="Bagnarol E."/>
            <person name="Bassi C.A."/>
            <person name="Berry A.M."/>
            <person name="Bickhart D.M."/>
            <person name="Choisne N."/>
            <person name="Couloux A."/>
            <person name="Cournoyer B."/>
            <person name="Cruveiller S."/>
            <person name="Daubin V."/>
            <person name="Demange N."/>
            <person name="Francino M.P."/>
            <person name="Goltsman E."/>
            <person name="Huang Y."/>
            <person name="Kopp O.R."/>
            <person name="Labarre L."/>
            <person name="Lapidus A."/>
            <person name="Lavire C."/>
            <person name="Marechal J."/>
            <person name="Martinez M."/>
            <person name="Mastronunzio J.E."/>
            <person name="Mullin B.C."/>
            <person name="Niemann J."/>
            <person name="Pujic P."/>
            <person name="Rawnsley T."/>
            <person name="Rouy Z."/>
            <person name="Schenowitz C."/>
            <person name="Sellstedt A."/>
            <person name="Tavares F."/>
            <person name="Tomkins J.P."/>
            <person name="Vallenet D."/>
            <person name="Valverde C."/>
            <person name="Wall L.G."/>
            <person name="Wang Y."/>
            <person name="Medigue C."/>
            <person name="Benson D.R."/>
        </authorList>
    </citation>
    <scope>NUCLEOTIDE SEQUENCE [LARGE SCALE GENOMIC DNA]</scope>
    <source>
        <strain evidence="2">DSM 45818 / CECT 9043 / CcI3</strain>
    </source>
</reference>
<dbReference type="EMBL" id="CP000249">
    <property type="protein sequence ID" value="ABD09831.1"/>
    <property type="molecule type" value="Genomic_DNA"/>
</dbReference>
<gene>
    <name evidence="1" type="ordered locus">Francci3_0445</name>
</gene>
<dbReference type="eggNOG" id="COG1977">
    <property type="taxonomic scope" value="Bacteria"/>
</dbReference>
<dbReference type="InterPro" id="IPR012675">
    <property type="entry name" value="Beta-grasp_dom_sf"/>
</dbReference>
<keyword evidence="2" id="KW-1185">Reference proteome</keyword>
<dbReference type="AlphaFoldDB" id="Q2JFW1"/>
<dbReference type="KEGG" id="fra:Francci3_0445"/>
<proteinExistence type="predicted"/>
<evidence type="ECO:0000313" key="2">
    <source>
        <dbReference type="Proteomes" id="UP000001937"/>
    </source>
</evidence>
<sequence>MTDETAGAGRPASIARVTVRYWAAARDAAGVSQEEIGADTLAALLDVVAARHGGTLPALLRRCSYLVDDQPVGRRDPAGVILRDGCVVEALPPFAGG</sequence>